<evidence type="ECO:0000313" key="9">
    <source>
        <dbReference type="EMBL" id="NEX63332.1"/>
    </source>
</evidence>
<feature type="transmembrane region" description="Helical" evidence="7">
    <location>
        <begin position="74"/>
        <end position="98"/>
    </location>
</feature>
<keyword evidence="5" id="KW-0443">Lipid metabolism</keyword>
<keyword evidence="3 7" id="KW-1133">Transmembrane helix</keyword>
<dbReference type="EMBL" id="JAAIVB010000069">
    <property type="protein sequence ID" value="NEX63332.1"/>
    <property type="molecule type" value="Genomic_DNA"/>
</dbReference>
<feature type="domain" description="Fatty acid hydroxylase" evidence="8">
    <location>
        <begin position="119"/>
        <end position="252"/>
    </location>
</feature>
<accession>A0A6B3SXR7</accession>
<comment type="subcellular location">
    <subcellularLocation>
        <location evidence="1">Endomembrane system</location>
        <topology evidence="1">Multi-pass membrane protein</topology>
    </subcellularLocation>
</comment>
<evidence type="ECO:0000256" key="4">
    <source>
        <dbReference type="ARBA" id="ARBA00023002"/>
    </source>
</evidence>
<dbReference type="GO" id="GO:0006643">
    <property type="term" value="P:membrane lipid metabolic process"/>
    <property type="evidence" value="ECO:0007669"/>
    <property type="project" value="TreeGrafter"/>
</dbReference>
<dbReference type="GO" id="GO:0016020">
    <property type="term" value="C:membrane"/>
    <property type="evidence" value="ECO:0007669"/>
    <property type="project" value="GOC"/>
</dbReference>
<protein>
    <submittedName>
        <fullName evidence="9">Sterol desaturase family protein</fullName>
    </submittedName>
</protein>
<dbReference type="GO" id="GO:0050479">
    <property type="term" value="F:glyceryl-ether monooxygenase activity"/>
    <property type="evidence" value="ECO:0007669"/>
    <property type="project" value="TreeGrafter"/>
</dbReference>
<keyword evidence="6 7" id="KW-0472">Membrane</keyword>
<evidence type="ECO:0000313" key="10">
    <source>
        <dbReference type="Proteomes" id="UP000482155"/>
    </source>
</evidence>
<dbReference type="PANTHER" id="PTHR21624:SF1">
    <property type="entry name" value="ALKYLGLYCEROL MONOOXYGENASE"/>
    <property type="match status" value="1"/>
</dbReference>
<name>A0A6B3SXR7_9BURK</name>
<evidence type="ECO:0000256" key="3">
    <source>
        <dbReference type="ARBA" id="ARBA00022989"/>
    </source>
</evidence>
<dbReference type="Proteomes" id="UP000482155">
    <property type="component" value="Unassembled WGS sequence"/>
</dbReference>
<proteinExistence type="predicted"/>
<sequence>MRYIVAKFFLPTAIAASLVSFLIAREIGGNLEMAVIVPSVAATLCAMGLERIWPARAEWNHAQDDLQTDLSSAAVLFGLIDPVLKWLAPITVVSLYQAVGASAAFNLFPISLPFLLQILVATLIAEFGGYWSHRLHHQDRRLWWLHALHHGSERLHTLNNFRMHPLNYGITYAFGVVPLLMLGTPEAVILGYLALTLPVVMIQHSNLDLRNGWLNYVFSTNEVHRWHHSAQAGEGDNNFGRALVIWDQVFGTYLYRPHGNMPRAVGLYASSHYPARRSYWRQVISMLAPNCCPAKAGI</sequence>
<dbReference type="AlphaFoldDB" id="A0A6B3SXR7"/>
<evidence type="ECO:0000256" key="2">
    <source>
        <dbReference type="ARBA" id="ARBA00022692"/>
    </source>
</evidence>
<evidence type="ECO:0000256" key="5">
    <source>
        <dbReference type="ARBA" id="ARBA00023098"/>
    </source>
</evidence>
<dbReference type="GO" id="GO:0005506">
    <property type="term" value="F:iron ion binding"/>
    <property type="evidence" value="ECO:0007669"/>
    <property type="project" value="InterPro"/>
</dbReference>
<dbReference type="InterPro" id="IPR051689">
    <property type="entry name" value="Sterol_desaturase/TMEM195"/>
</dbReference>
<feature type="transmembrane region" description="Helical" evidence="7">
    <location>
        <begin position="170"/>
        <end position="195"/>
    </location>
</feature>
<dbReference type="GO" id="GO:0008610">
    <property type="term" value="P:lipid biosynthetic process"/>
    <property type="evidence" value="ECO:0007669"/>
    <property type="project" value="InterPro"/>
</dbReference>
<evidence type="ECO:0000256" key="7">
    <source>
        <dbReference type="SAM" id="Phobius"/>
    </source>
</evidence>
<dbReference type="InterPro" id="IPR006694">
    <property type="entry name" value="Fatty_acid_hydroxylase"/>
</dbReference>
<evidence type="ECO:0000256" key="1">
    <source>
        <dbReference type="ARBA" id="ARBA00004127"/>
    </source>
</evidence>
<keyword evidence="4" id="KW-0560">Oxidoreductase</keyword>
<dbReference type="RefSeq" id="WP_163967140.1">
    <property type="nucleotide sequence ID" value="NZ_JAAIVB010000069.1"/>
</dbReference>
<gene>
    <name evidence="9" type="ORF">G3574_19800</name>
</gene>
<feature type="transmembrane region" description="Helical" evidence="7">
    <location>
        <begin position="34"/>
        <end position="53"/>
    </location>
</feature>
<evidence type="ECO:0000256" key="6">
    <source>
        <dbReference type="ARBA" id="ARBA00023136"/>
    </source>
</evidence>
<organism evidence="9 10">
    <name type="scientific">Noviherbaspirillum galbum</name>
    <dbReference type="NCBI Taxonomy" id="2709383"/>
    <lineage>
        <taxon>Bacteria</taxon>
        <taxon>Pseudomonadati</taxon>
        <taxon>Pseudomonadota</taxon>
        <taxon>Betaproteobacteria</taxon>
        <taxon>Burkholderiales</taxon>
        <taxon>Oxalobacteraceae</taxon>
        <taxon>Noviherbaspirillum</taxon>
    </lineage>
</organism>
<evidence type="ECO:0000259" key="8">
    <source>
        <dbReference type="Pfam" id="PF04116"/>
    </source>
</evidence>
<keyword evidence="2 7" id="KW-0812">Transmembrane</keyword>
<reference evidence="9 10" key="1">
    <citation type="submission" date="2020-02" db="EMBL/GenBank/DDBJ databases">
        <authorList>
            <person name="Kim M.K."/>
        </authorList>
    </citation>
    <scope>NUCLEOTIDE SEQUENCE [LARGE SCALE GENOMIC DNA]</scope>
    <source>
        <strain evidence="9 10">17J57-3</strain>
    </source>
</reference>
<dbReference type="Pfam" id="PF04116">
    <property type="entry name" value="FA_hydroxylase"/>
    <property type="match status" value="1"/>
</dbReference>
<feature type="transmembrane region" description="Helical" evidence="7">
    <location>
        <begin position="110"/>
        <end position="131"/>
    </location>
</feature>
<comment type="caution">
    <text evidence="9">The sequence shown here is derived from an EMBL/GenBank/DDBJ whole genome shotgun (WGS) entry which is preliminary data.</text>
</comment>
<dbReference type="PANTHER" id="PTHR21624">
    <property type="entry name" value="STEROL DESATURASE-RELATED PROTEIN"/>
    <property type="match status" value="1"/>
</dbReference>
<keyword evidence="10" id="KW-1185">Reference proteome</keyword>
<dbReference type="GO" id="GO:0012505">
    <property type="term" value="C:endomembrane system"/>
    <property type="evidence" value="ECO:0007669"/>
    <property type="project" value="UniProtKB-SubCell"/>
</dbReference>